<comment type="caution">
    <text evidence="1">The sequence shown here is derived from an EMBL/GenBank/DDBJ whole genome shotgun (WGS) entry which is preliminary data.</text>
</comment>
<gene>
    <name evidence="1" type="ORF">G6W56_29920</name>
</gene>
<protein>
    <submittedName>
        <fullName evidence="1">Uncharacterized protein</fullName>
    </submittedName>
</protein>
<name>A0ACC7Y997_9ACTN</name>
<accession>A0ACC7Y997</accession>
<sequence>MHDRTSPWPTLLVLALALAGDQWQCMNCGTWFSSPTGSQTCPNCS</sequence>
<evidence type="ECO:0000313" key="1">
    <source>
        <dbReference type="EMBL" id="NUV78221.1"/>
    </source>
</evidence>
<evidence type="ECO:0000313" key="2">
    <source>
        <dbReference type="Proteomes" id="UP000556843"/>
    </source>
</evidence>
<organism evidence="1 2">
    <name type="scientific">Streptomyces fungicidicus</name>
    <dbReference type="NCBI Taxonomy" id="68203"/>
    <lineage>
        <taxon>Bacteria</taxon>
        <taxon>Bacillati</taxon>
        <taxon>Actinomycetota</taxon>
        <taxon>Actinomycetes</taxon>
        <taxon>Kitasatosporales</taxon>
        <taxon>Streptomycetaceae</taxon>
        <taxon>Streptomyces</taxon>
    </lineage>
</organism>
<proteinExistence type="predicted"/>
<keyword evidence="2" id="KW-1185">Reference proteome</keyword>
<dbReference type="Proteomes" id="UP000556843">
    <property type="component" value="Unassembled WGS sequence"/>
</dbReference>
<dbReference type="EMBL" id="JAANNW010000052">
    <property type="protein sequence ID" value="NUV78221.1"/>
    <property type="molecule type" value="Genomic_DNA"/>
</dbReference>
<reference evidence="1" key="1">
    <citation type="submission" date="2020-03" db="EMBL/GenBank/DDBJ databases">
        <title>Complete genome sequence of sixteen Streptomyces strains facilitates identification of candidate genes involved in plant growth-promotion in grain legumes and cereals.</title>
        <authorList>
            <person name="Gopalakrishnan S."/>
            <person name="Thakur V."/>
            <person name="Saxena R."/>
            <person name="Vadlamudi S."/>
            <person name="Purohit S."/>
            <person name="Kumar V."/>
            <person name="Rathore A."/>
            <person name="Chitikineni A."/>
            <person name="Varshney R.K."/>
        </authorList>
    </citation>
    <scope>NUCLEOTIDE SEQUENCE</scope>
    <source>
        <strain evidence="1">CAI-93</strain>
    </source>
</reference>